<comment type="caution">
    <text evidence="1">The sequence shown here is derived from an EMBL/GenBank/DDBJ whole genome shotgun (WGS) entry which is preliminary data.</text>
</comment>
<proteinExistence type="predicted"/>
<accession>A0ACC3T9D0</accession>
<organism evidence="1 2">
    <name type="scientific">Lipomyces kononenkoae</name>
    <name type="common">Yeast</name>
    <dbReference type="NCBI Taxonomy" id="34357"/>
    <lineage>
        <taxon>Eukaryota</taxon>
        <taxon>Fungi</taxon>
        <taxon>Dikarya</taxon>
        <taxon>Ascomycota</taxon>
        <taxon>Saccharomycotina</taxon>
        <taxon>Lipomycetes</taxon>
        <taxon>Lipomycetales</taxon>
        <taxon>Lipomycetaceae</taxon>
        <taxon>Lipomyces</taxon>
    </lineage>
</organism>
<evidence type="ECO:0000313" key="2">
    <source>
        <dbReference type="Proteomes" id="UP001433508"/>
    </source>
</evidence>
<dbReference type="EMBL" id="MU971339">
    <property type="protein sequence ID" value="KAK9240543.1"/>
    <property type="molecule type" value="Genomic_DNA"/>
</dbReference>
<evidence type="ECO:0000313" key="1">
    <source>
        <dbReference type="EMBL" id="KAK9240543.1"/>
    </source>
</evidence>
<name>A0ACC3T9D0_LIPKO</name>
<dbReference type="Proteomes" id="UP001433508">
    <property type="component" value="Unassembled WGS sequence"/>
</dbReference>
<gene>
    <name evidence="1" type="ORF">V1525DRAFT_208641</name>
</gene>
<sequence length="394" mass="43274">MALDEGLIEDSEEDYSDSDSSHGLNHSEYLILARERMQDERPQPNSQHLSEHYTFESSTPNSNELLRREINDAQEDLQRVLPRLPNLPATRPGLGDTSKNSTSGANRMSLTYPESLELPPACSNASAPNDWVVRPHSCDEDSNNDTGIIDETDIGKLPMLPPPNPSPVRLLSSPRTITKGNNVYDYKGTAVSQHIASPPSPPDSQPSPYLPYSRPRHSEVGDDAILFPPFPVSSSLAETEIISSSMPLDVLHDDHDAVATAIQELPAKTMPEAQRKRKQLVEGPADHEIIAKKAKVQSGNPSLSAELQKCAMLNPPFSPTRDSPPNTFGANEADLNVTNDADNGTRPNRAKAVQNHQVMATKVKHGGILFKQPAFRVGLSKRDRVDSLHAYLRR</sequence>
<reference evidence="2" key="1">
    <citation type="journal article" date="2024" name="Front. Bioeng. Biotechnol.">
        <title>Genome-scale model development and genomic sequencing of the oleaginous clade Lipomyces.</title>
        <authorList>
            <person name="Czajka J.J."/>
            <person name="Han Y."/>
            <person name="Kim J."/>
            <person name="Mondo S.J."/>
            <person name="Hofstad B.A."/>
            <person name="Robles A."/>
            <person name="Haridas S."/>
            <person name="Riley R."/>
            <person name="LaButti K."/>
            <person name="Pangilinan J."/>
            <person name="Andreopoulos W."/>
            <person name="Lipzen A."/>
            <person name="Yan J."/>
            <person name="Wang M."/>
            <person name="Ng V."/>
            <person name="Grigoriev I.V."/>
            <person name="Spatafora J.W."/>
            <person name="Magnuson J.K."/>
            <person name="Baker S.E."/>
            <person name="Pomraning K.R."/>
        </authorList>
    </citation>
    <scope>NUCLEOTIDE SEQUENCE [LARGE SCALE GENOMIC DNA]</scope>
    <source>
        <strain evidence="2">CBS 7786</strain>
    </source>
</reference>
<protein>
    <submittedName>
        <fullName evidence="1">Uncharacterized protein</fullName>
    </submittedName>
</protein>
<keyword evidence="2" id="KW-1185">Reference proteome</keyword>